<evidence type="ECO:0000256" key="1">
    <source>
        <dbReference type="ARBA" id="ARBA00004496"/>
    </source>
</evidence>
<dbReference type="EMBL" id="HE573018">
    <property type="protein sequence ID" value="CCC46599.1"/>
    <property type="molecule type" value="Genomic_DNA"/>
</dbReference>
<keyword evidence="3" id="KW-0677">Repeat</keyword>
<dbReference type="GO" id="GO:0003341">
    <property type="term" value="P:cilium movement"/>
    <property type="evidence" value="ECO:0007669"/>
    <property type="project" value="TreeGrafter"/>
</dbReference>
<dbReference type="AlphaFoldDB" id="G0TRM9"/>
<sequence length="436" mass="48133">MDGVDAREVLAQHDEDVAQDGFPEHQQPKEEEITIMSRTRKQYTVLPAASRNLLGKSDLKAIERYIELNRNHRFMDRDGAAPDVIPDVPFQRRYGGDESLQLAVKTFHSRESALDVPLRFLTPEYFHTPPLEDPPSHLPLSRRVVALLKGVESVPSRWVGRRPGASSMEGPGMAELKTLKDTISRTQSAVRAGDARDAAIQFCATASLHYNSGNMELARSFFNKALSAFEGVEDVRGIAFCHNILGVCHQHLHEYKVALLHHRKQEALGGCYSRAVAQINMGVCYGALGELGFAEDVLEDALANASACENSLLETIALGNQGLNYMRMGNMRAAQTRLEQCLEKCSLSGDKGGASICLLLLGEMYSLIQDHRHALFYYEHSFRVGGEAGCHDVVDVARVCIGISRGSDAFKEAVIQQAKRMGQRVELKEAVSLLPT</sequence>
<evidence type="ECO:0000256" key="5">
    <source>
        <dbReference type="ARBA" id="ARBA00040665"/>
    </source>
</evidence>
<feature type="region of interest" description="Disordered" evidence="6">
    <location>
        <begin position="1"/>
        <end position="30"/>
    </location>
</feature>
<reference evidence="7" key="1">
    <citation type="journal article" date="2012" name="Proc. Natl. Acad. Sci. U.S.A.">
        <title>Antigenic diversity is generated by distinct evolutionary mechanisms in African trypanosome species.</title>
        <authorList>
            <person name="Jackson A.P."/>
            <person name="Berry A."/>
            <person name="Aslett M."/>
            <person name="Allison H.C."/>
            <person name="Burton P."/>
            <person name="Vavrova-Anderson J."/>
            <person name="Brown R."/>
            <person name="Browne H."/>
            <person name="Corton N."/>
            <person name="Hauser H."/>
            <person name="Gamble J."/>
            <person name="Gilderthorp R."/>
            <person name="Marcello L."/>
            <person name="McQuillan J."/>
            <person name="Otto T.D."/>
            <person name="Quail M.A."/>
            <person name="Sanders M.J."/>
            <person name="van Tonder A."/>
            <person name="Ginger M.L."/>
            <person name="Field M.C."/>
            <person name="Barry J.D."/>
            <person name="Hertz-Fowler C."/>
            <person name="Berriman M."/>
        </authorList>
    </citation>
    <scope>NUCLEOTIDE SEQUENCE</scope>
    <source>
        <strain evidence="7">Y486</strain>
    </source>
</reference>
<evidence type="ECO:0000256" key="2">
    <source>
        <dbReference type="ARBA" id="ARBA00022490"/>
    </source>
</evidence>
<proteinExistence type="predicted"/>
<dbReference type="GO" id="GO:0005737">
    <property type="term" value="C:cytoplasm"/>
    <property type="evidence" value="ECO:0007669"/>
    <property type="project" value="UniProtKB-SubCell"/>
</dbReference>
<organism evidence="7">
    <name type="scientific">Trypanosoma vivax (strain Y486)</name>
    <dbReference type="NCBI Taxonomy" id="1055687"/>
    <lineage>
        <taxon>Eukaryota</taxon>
        <taxon>Discoba</taxon>
        <taxon>Euglenozoa</taxon>
        <taxon>Kinetoplastea</taxon>
        <taxon>Metakinetoplastina</taxon>
        <taxon>Trypanosomatida</taxon>
        <taxon>Trypanosomatidae</taxon>
        <taxon>Trypanosoma</taxon>
        <taxon>Duttonella</taxon>
    </lineage>
</organism>
<protein>
    <recommendedName>
        <fullName evidence="5">Tetratricopeptide repeat protein 29</fullName>
    </recommendedName>
</protein>
<dbReference type="PANTHER" id="PTHR46630:SF1">
    <property type="entry name" value="TETRATRICOPEPTIDE REPEAT PROTEIN 29"/>
    <property type="match status" value="1"/>
</dbReference>
<dbReference type="GO" id="GO:0005929">
    <property type="term" value="C:cilium"/>
    <property type="evidence" value="ECO:0007669"/>
    <property type="project" value="TreeGrafter"/>
</dbReference>
<evidence type="ECO:0000256" key="6">
    <source>
        <dbReference type="SAM" id="MobiDB-lite"/>
    </source>
</evidence>
<dbReference type="InterPro" id="IPR019734">
    <property type="entry name" value="TPR_rpt"/>
</dbReference>
<dbReference type="Pfam" id="PF13424">
    <property type="entry name" value="TPR_12"/>
    <property type="match status" value="1"/>
</dbReference>
<evidence type="ECO:0000256" key="4">
    <source>
        <dbReference type="ARBA" id="ARBA00022803"/>
    </source>
</evidence>
<dbReference type="InterPro" id="IPR051476">
    <property type="entry name" value="Bac_ResReg_Asp_Phosphatase"/>
</dbReference>
<dbReference type="SUPFAM" id="SSF48452">
    <property type="entry name" value="TPR-like"/>
    <property type="match status" value="1"/>
</dbReference>
<keyword evidence="2" id="KW-0963">Cytoplasm</keyword>
<dbReference type="Gene3D" id="1.25.40.10">
    <property type="entry name" value="Tetratricopeptide repeat domain"/>
    <property type="match status" value="1"/>
</dbReference>
<gene>
    <name evidence="7" type="ORF">TVY486_0200240</name>
</gene>
<evidence type="ECO:0000256" key="3">
    <source>
        <dbReference type="ARBA" id="ARBA00022737"/>
    </source>
</evidence>
<dbReference type="InterPro" id="IPR011990">
    <property type="entry name" value="TPR-like_helical_dom_sf"/>
</dbReference>
<accession>G0TRM9</accession>
<name>G0TRM9_TRYVY</name>
<keyword evidence="4" id="KW-0802">TPR repeat</keyword>
<comment type="subcellular location">
    <subcellularLocation>
        <location evidence="1">Cytoplasm</location>
    </subcellularLocation>
</comment>
<dbReference type="PANTHER" id="PTHR46630">
    <property type="entry name" value="TETRATRICOPEPTIDE REPEAT PROTEIN 29"/>
    <property type="match status" value="1"/>
</dbReference>
<dbReference type="SMART" id="SM00028">
    <property type="entry name" value="TPR"/>
    <property type="match status" value="4"/>
</dbReference>
<evidence type="ECO:0000313" key="7">
    <source>
        <dbReference type="EMBL" id="CCC46599.1"/>
    </source>
</evidence>
<dbReference type="VEuPathDB" id="TriTrypDB:TvY486_0200240"/>